<proteinExistence type="predicted"/>
<feature type="region of interest" description="Disordered" evidence="1">
    <location>
        <begin position="28"/>
        <end position="47"/>
    </location>
</feature>
<accession>A0A444WP37</accession>
<evidence type="ECO:0000313" key="2">
    <source>
        <dbReference type="EMBL" id="RYQ79279.1"/>
    </source>
</evidence>
<sequence length="178" mass="19835">MVPNLNWVPPTSARPPADAATMLTEPAVGDTSNASEQDAPSPLPGKDHLTSWICPNIKYDMEAHFRDNEGFKHRRLTNITNRTLPRSSRYTSGSATFMKTKRRLEEYQQRLEAATQQSQLPSGADEAISDTSVVDYNRIWCETSSESYMNHRYGLGSFFASGLRSSALAASCLCHQPY</sequence>
<name>A0A444WP37_ARAHY</name>
<dbReference type="AlphaFoldDB" id="A0A444WP37"/>
<dbReference type="Proteomes" id="UP000289738">
    <property type="component" value="Unassembled WGS sequence"/>
</dbReference>
<protein>
    <submittedName>
        <fullName evidence="2">Uncharacterized protein</fullName>
    </submittedName>
</protein>
<comment type="caution">
    <text evidence="2">The sequence shown here is derived from an EMBL/GenBank/DDBJ whole genome shotgun (WGS) entry which is preliminary data.</text>
</comment>
<reference evidence="2 3" key="1">
    <citation type="submission" date="2019-01" db="EMBL/GenBank/DDBJ databases">
        <title>Sequencing of cultivated peanut Arachis hypogaea provides insights into genome evolution and oil improvement.</title>
        <authorList>
            <person name="Chen X."/>
        </authorList>
    </citation>
    <scope>NUCLEOTIDE SEQUENCE [LARGE SCALE GENOMIC DNA]</scope>
    <source>
        <strain evidence="3">cv. Fuhuasheng</strain>
        <tissue evidence="2">Leaves</tissue>
    </source>
</reference>
<gene>
    <name evidence="2" type="ORF">Ahy_Scaffold6g107988</name>
</gene>
<evidence type="ECO:0000313" key="3">
    <source>
        <dbReference type="Proteomes" id="UP000289738"/>
    </source>
</evidence>
<evidence type="ECO:0000256" key="1">
    <source>
        <dbReference type="SAM" id="MobiDB-lite"/>
    </source>
</evidence>
<keyword evidence="3" id="KW-1185">Reference proteome</keyword>
<dbReference type="EMBL" id="SDMP01000026">
    <property type="protein sequence ID" value="RYQ79279.1"/>
    <property type="molecule type" value="Genomic_DNA"/>
</dbReference>
<organism evidence="2 3">
    <name type="scientific">Arachis hypogaea</name>
    <name type="common">Peanut</name>
    <dbReference type="NCBI Taxonomy" id="3818"/>
    <lineage>
        <taxon>Eukaryota</taxon>
        <taxon>Viridiplantae</taxon>
        <taxon>Streptophyta</taxon>
        <taxon>Embryophyta</taxon>
        <taxon>Tracheophyta</taxon>
        <taxon>Spermatophyta</taxon>
        <taxon>Magnoliopsida</taxon>
        <taxon>eudicotyledons</taxon>
        <taxon>Gunneridae</taxon>
        <taxon>Pentapetalae</taxon>
        <taxon>rosids</taxon>
        <taxon>fabids</taxon>
        <taxon>Fabales</taxon>
        <taxon>Fabaceae</taxon>
        <taxon>Papilionoideae</taxon>
        <taxon>50 kb inversion clade</taxon>
        <taxon>dalbergioids sensu lato</taxon>
        <taxon>Dalbergieae</taxon>
        <taxon>Pterocarpus clade</taxon>
        <taxon>Arachis</taxon>
    </lineage>
</organism>